<dbReference type="EMBL" id="BORT01000007">
    <property type="protein sequence ID" value="GIO47377.1"/>
    <property type="molecule type" value="Genomic_DNA"/>
</dbReference>
<protein>
    <submittedName>
        <fullName evidence="2">Uncharacterized protein</fullName>
    </submittedName>
</protein>
<keyword evidence="3" id="KW-1185">Reference proteome</keyword>
<dbReference type="RefSeq" id="WP_212978236.1">
    <property type="nucleotide sequence ID" value="NZ_AP025343.1"/>
</dbReference>
<evidence type="ECO:0000313" key="2">
    <source>
        <dbReference type="EMBL" id="GIO47377.1"/>
    </source>
</evidence>
<comment type="caution">
    <text evidence="2">The sequence shown here is derived from an EMBL/GenBank/DDBJ whole genome shotgun (WGS) entry which is preliminary data.</text>
</comment>
<dbReference type="AlphaFoldDB" id="A0A919YFA1"/>
<dbReference type="Proteomes" id="UP000682811">
    <property type="component" value="Unassembled WGS sequence"/>
</dbReference>
<keyword evidence="1" id="KW-0812">Transmembrane</keyword>
<organism evidence="2 3">
    <name type="scientific">Paenibacillus azoreducens</name>
    <dbReference type="NCBI Taxonomy" id="116718"/>
    <lineage>
        <taxon>Bacteria</taxon>
        <taxon>Bacillati</taxon>
        <taxon>Bacillota</taxon>
        <taxon>Bacilli</taxon>
        <taxon>Bacillales</taxon>
        <taxon>Paenibacillaceae</taxon>
        <taxon>Paenibacillus</taxon>
    </lineage>
</organism>
<feature type="transmembrane region" description="Helical" evidence="1">
    <location>
        <begin position="54"/>
        <end position="71"/>
    </location>
</feature>
<feature type="transmembrane region" description="Helical" evidence="1">
    <location>
        <begin position="28"/>
        <end position="48"/>
    </location>
</feature>
<keyword evidence="1" id="KW-1133">Transmembrane helix</keyword>
<keyword evidence="1" id="KW-0472">Membrane</keyword>
<evidence type="ECO:0000313" key="3">
    <source>
        <dbReference type="Proteomes" id="UP000682811"/>
    </source>
</evidence>
<name>A0A919YFA1_9BACL</name>
<gene>
    <name evidence="2" type="ORF">J34TS1_21420</name>
</gene>
<sequence length="111" mass="12520">MDQNQSLYIPLGVKPEAEWFPGFGKHQLGQSSIGSLAAVVVALCLWLMGRSVPLAVVTFLIGVSASVMMTTKDRHNLSVLDQIMFMIRYAKSQKFYPYRSLNTWTTTEYKL</sequence>
<evidence type="ECO:0000256" key="1">
    <source>
        <dbReference type="SAM" id="Phobius"/>
    </source>
</evidence>
<proteinExistence type="predicted"/>
<accession>A0A919YFA1</accession>
<reference evidence="2 3" key="1">
    <citation type="submission" date="2021-03" db="EMBL/GenBank/DDBJ databases">
        <title>Antimicrobial resistance genes in bacteria isolated from Japanese honey, and their potential for conferring macrolide and lincosamide resistance in the American foulbrood pathogen Paenibacillus larvae.</title>
        <authorList>
            <person name="Okamoto M."/>
            <person name="Kumagai M."/>
            <person name="Kanamori H."/>
            <person name="Takamatsu D."/>
        </authorList>
    </citation>
    <scope>NUCLEOTIDE SEQUENCE [LARGE SCALE GENOMIC DNA]</scope>
    <source>
        <strain evidence="2 3">J34TS1</strain>
    </source>
</reference>